<evidence type="ECO:0000313" key="1">
    <source>
        <dbReference type="EMBL" id="SDJ31219.1"/>
    </source>
</evidence>
<evidence type="ECO:0000313" key="2">
    <source>
        <dbReference type="Proteomes" id="UP000183263"/>
    </source>
</evidence>
<accession>A0A1G8SPN5</accession>
<dbReference type="Proteomes" id="UP000183263">
    <property type="component" value="Unassembled WGS sequence"/>
</dbReference>
<dbReference type="EMBL" id="FNDN01000023">
    <property type="protein sequence ID" value="SDJ31219.1"/>
    <property type="molecule type" value="Genomic_DNA"/>
</dbReference>
<organism evidence="1 2">
    <name type="scientific">Rhodococcus triatomae</name>
    <dbReference type="NCBI Taxonomy" id="300028"/>
    <lineage>
        <taxon>Bacteria</taxon>
        <taxon>Bacillati</taxon>
        <taxon>Actinomycetota</taxon>
        <taxon>Actinomycetes</taxon>
        <taxon>Mycobacteriales</taxon>
        <taxon>Nocardiaceae</taxon>
        <taxon>Rhodococcus</taxon>
    </lineage>
</organism>
<sequence length="98" mass="11103">MRFDSTQAAKGWETLCRQAPANTLAAYNEMRARQPKQAPTPRHHRLKGALASAVRHGVELEQWQFEVTGSGRVWYLLDVEGRTLWLRYAGTGHPKATD</sequence>
<dbReference type="AlphaFoldDB" id="A0A1G8SPN5"/>
<gene>
    <name evidence="1" type="ORF">SAMN05444695_12314</name>
</gene>
<protein>
    <submittedName>
        <fullName evidence="1">Uncharacterized protein</fullName>
    </submittedName>
</protein>
<name>A0A1G8SPN5_9NOCA</name>
<reference evidence="1 2" key="1">
    <citation type="submission" date="2016-10" db="EMBL/GenBank/DDBJ databases">
        <authorList>
            <person name="de Groot N.N."/>
        </authorList>
    </citation>
    <scope>NUCLEOTIDE SEQUENCE [LARGE SCALE GENOMIC DNA]</scope>
    <source>
        <strain evidence="1 2">DSM 44892</strain>
    </source>
</reference>
<proteinExistence type="predicted"/>
<dbReference type="RefSeq" id="WP_246442317.1">
    <property type="nucleotide sequence ID" value="NZ_CP048813.1"/>
</dbReference>
<keyword evidence="2" id="KW-1185">Reference proteome</keyword>